<reference evidence="3 4" key="1">
    <citation type="submission" date="2021-06" db="EMBL/GenBank/DDBJ databases">
        <title>Caerostris extrusa draft genome.</title>
        <authorList>
            <person name="Kono N."/>
            <person name="Arakawa K."/>
        </authorList>
    </citation>
    <scope>NUCLEOTIDE SEQUENCE [LARGE SCALE GENOMIC DNA]</scope>
</reference>
<dbReference type="Pfam" id="PF00004">
    <property type="entry name" value="AAA"/>
    <property type="match status" value="1"/>
</dbReference>
<dbReference type="EMBL" id="BPLR01009940">
    <property type="protein sequence ID" value="GIY35624.1"/>
    <property type="molecule type" value="Genomic_DNA"/>
</dbReference>
<feature type="domain" description="ATPase AAA-type core" evidence="2">
    <location>
        <begin position="85"/>
        <end position="133"/>
    </location>
</feature>
<dbReference type="GO" id="GO:0016887">
    <property type="term" value="F:ATP hydrolysis activity"/>
    <property type="evidence" value="ECO:0007669"/>
    <property type="project" value="InterPro"/>
</dbReference>
<protein>
    <recommendedName>
        <fullName evidence="2">ATPase AAA-type core domain-containing protein</fullName>
    </recommendedName>
</protein>
<name>A0AAV4SQN7_CAEEX</name>
<dbReference type="GO" id="GO:0003677">
    <property type="term" value="F:DNA binding"/>
    <property type="evidence" value="ECO:0007669"/>
    <property type="project" value="TreeGrafter"/>
</dbReference>
<organism evidence="3 4">
    <name type="scientific">Caerostris extrusa</name>
    <name type="common">Bark spider</name>
    <name type="synonym">Caerostris bankana</name>
    <dbReference type="NCBI Taxonomy" id="172846"/>
    <lineage>
        <taxon>Eukaryota</taxon>
        <taxon>Metazoa</taxon>
        <taxon>Ecdysozoa</taxon>
        <taxon>Arthropoda</taxon>
        <taxon>Chelicerata</taxon>
        <taxon>Arachnida</taxon>
        <taxon>Araneae</taxon>
        <taxon>Araneomorphae</taxon>
        <taxon>Entelegynae</taxon>
        <taxon>Araneoidea</taxon>
        <taxon>Araneidae</taxon>
        <taxon>Caerostris</taxon>
    </lineage>
</organism>
<dbReference type="AlphaFoldDB" id="A0AAV4SQN7"/>
<evidence type="ECO:0000313" key="3">
    <source>
        <dbReference type="EMBL" id="GIY35624.1"/>
    </source>
</evidence>
<evidence type="ECO:0000256" key="1">
    <source>
        <dbReference type="SAM" id="MobiDB-lite"/>
    </source>
</evidence>
<dbReference type="InterPro" id="IPR003959">
    <property type="entry name" value="ATPase_AAA_core"/>
</dbReference>
<feature type="region of interest" description="Disordered" evidence="1">
    <location>
        <begin position="57"/>
        <end position="81"/>
    </location>
</feature>
<feature type="compositionally biased region" description="Low complexity" evidence="1">
    <location>
        <begin position="67"/>
        <end position="76"/>
    </location>
</feature>
<dbReference type="Gene3D" id="3.40.50.300">
    <property type="entry name" value="P-loop containing nucleotide triphosphate hydrolases"/>
    <property type="match status" value="1"/>
</dbReference>
<dbReference type="GO" id="GO:0061860">
    <property type="term" value="F:DNA clamp unloader activity"/>
    <property type="evidence" value="ECO:0007669"/>
    <property type="project" value="TreeGrafter"/>
</dbReference>
<dbReference type="GO" id="GO:0005634">
    <property type="term" value="C:nucleus"/>
    <property type="evidence" value="ECO:0007669"/>
    <property type="project" value="TreeGrafter"/>
</dbReference>
<evidence type="ECO:0000313" key="4">
    <source>
        <dbReference type="Proteomes" id="UP001054945"/>
    </source>
</evidence>
<evidence type="ECO:0000259" key="2">
    <source>
        <dbReference type="Pfam" id="PF00004"/>
    </source>
</evidence>
<sequence>MDDKFLKNEHASVNDTLLWTDISNDYNLKEGISESTINDLNSWLLQWKSKFTKNEKAKRNDSDDSFDSFSSDSSDSVADGLSNSVIIMGPPGSGKTSLVFSLANDHGFKVLEVNASSCRSGRNINSQLREALESYHVESTKIDFSKEDNLNVRGSSCSTSKHKN</sequence>
<dbReference type="PANTHER" id="PTHR23389:SF21">
    <property type="entry name" value="ATPASE FAMILY AAA DOMAIN-CONTAINING PROTEIN 5"/>
    <property type="match status" value="1"/>
</dbReference>
<accession>A0AAV4SQN7</accession>
<gene>
    <name evidence="3" type="ORF">CEXT_555591</name>
</gene>
<comment type="caution">
    <text evidence="3">The sequence shown here is derived from an EMBL/GenBank/DDBJ whole genome shotgun (WGS) entry which is preliminary data.</text>
</comment>
<dbReference type="PANTHER" id="PTHR23389">
    <property type="entry name" value="CHROMOSOME TRANSMISSION FIDELITY FACTOR 18"/>
    <property type="match status" value="1"/>
</dbReference>
<dbReference type="Proteomes" id="UP001054945">
    <property type="component" value="Unassembled WGS sequence"/>
</dbReference>
<keyword evidence="4" id="KW-1185">Reference proteome</keyword>
<dbReference type="SUPFAM" id="SSF52540">
    <property type="entry name" value="P-loop containing nucleoside triphosphate hydrolases"/>
    <property type="match status" value="1"/>
</dbReference>
<proteinExistence type="predicted"/>
<dbReference type="GO" id="GO:0005524">
    <property type="term" value="F:ATP binding"/>
    <property type="evidence" value="ECO:0007669"/>
    <property type="project" value="InterPro"/>
</dbReference>
<dbReference type="InterPro" id="IPR027417">
    <property type="entry name" value="P-loop_NTPase"/>
</dbReference>